<accession>A0A9P5N470</accession>
<name>A0A9P5N470_9AGAM</name>
<protein>
    <recommendedName>
        <fullName evidence="3">Crinkler (CRN) family protein</fullName>
    </recommendedName>
</protein>
<evidence type="ECO:0008006" key="3">
    <source>
        <dbReference type="Google" id="ProtNLM"/>
    </source>
</evidence>
<comment type="caution">
    <text evidence="1">The sequence shown here is derived from an EMBL/GenBank/DDBJ whole genome shotgun (WGS) entry which is preliminary data.</text>
</comment>
<dbReference type="OrthoDB" id="2340858at2759"/>
<gene>
    <name evidence="1" type="ORF">DFH94DRAFT_709173</name>
</gene>
<evidence type="ECO:0000313" key="2">
    <source>
        <dbReference type="Proteomes" id="UP000759537"/>
    </source>
</evidence>
<proteinExistence type="predicted"/>
<organism evidence="1 2">
    <name type="scientific">Russula ochroleuca</name>
    <dbReference type="NCBI Taxonomy" id="152965"/>
    <lineage>
        <taxon>Eukaryota</taxon>
        <taxon>Fungi</taxon>
        <taxon>Dikarya</taxon>
        <taxon>Basidiomycota</taxon>
        <taxon>Agaricomycotina</taxon>
        <taxon>Agaricomycetes</taxon>
        <taxon>Russulales</taxon>
        <taxon>Russulaceae</taxon>
        <taxon>Russula</taxon>
    </lineage>
</organism>
<dbReference type="AlphaFoldDB" id="A0A9P5N470"/>
<dbReference type="EMBL" id="WHVB01000002">
    <property type="protein sequence ID" value="KAF8485949.1"/>
    <property type="molecule type" value="Genomic_DNA"/>
</dbReference>
<sequence length="570" mass="63610">MGGWVRALKTKCPLAGMTGRKSMSTCILIEVRVSATSFNLWGKSLDVILEKISVEGDDWEYVPEKWIEDMDMAELGYTEKQGLLVRPEYKVALESDAFNYEISTKGGCGGISVTGQPGIGKSCFLYYLLFRLLSEKKSVAFQLPTQFLVFKEDGVYAHRLDANSKVIPKETWALSDSNNRTQTPCGAFLDAVVQSRAWIIQTTSPAPERWKQWHKYQDGELYVMKYFSKEEIRALGAVFGLNADNIIRIYETWGPSARTCVRLSRNPNREPLHAGNVSNDASRFITNPGVVDVVFDALRVIHSLFSIRPKDESPVGRGTLVAEIATNHIEDIISYAAAASQAHKRINFYKTISGQPLFSASTGQMFEKFVLSWLASPDKDSNHSLDCTIAYRTDATPPPAVEISACGLERTSFFSSLTAFKVVTKDKRIDKPLCLLPTSSTFPAIDAIVLTPDLIITIQVTISDRHDAKSDGFAKIKKSIPSYILDTCKWCHVFITDNHAKAESLRGQTLRNLPHRIFVYSAVFDVGRSDITRAHVEAFDQNKQCAVDKFMDVDDETSSNSAEDLETEEN</sequence>
<reference evidence="1" key="1">
    <citation type="submission" date="2019-10" db="EMBL/GenBank/DDBJ databases">
        <authorList>
            <consortium name="DOE Joint Genome Institute"/>
            <person name="Kuo A."/>
            <person name="Miyauchi S."/>
            <person name="Kiss E."/>
            <person name="Drula E."/>
            <person name="Kohler A."/>
            <person name="Sanchez-Garcia M."/>
            <person name="Andreopoulos B."/>
            <person name="Barry K.W."/>
            <person name="Bonito G."/>
            <person name="Buee M."/>
            <person name="Carver A."/>
            <person name="Chen C."/>
            <person name="Cichocki N."/>
            <person name="Clum A."/>
            <person name="Culley D."/>
            <person name="Crous P.W."/>
            <person name="Fauchery L."/>
            <person name="Girlanda M."/>
            <person name="Hayes R."/>
            <person name="Keri Z."/>
            <person name="LaButti K."/>
            <person name="Lipzen A."/>
            <person name="Lombard V."/>
            <person name="Magnuson J."/>
            <person name="Maillard F."/>
            <person name="Morin E."/>
            <person name="Murat C."/>
            <person name="Nolan M."/>
            <person name="Ohm R."/>
            <person name="Pangilinan J."/>
            <person name="Pereira M."/>
            <person name="Perotto S."/>
            <person name="Peter M."/>
            <person name="Riley R."/>
            <person name="Sitrit Y."/>
            <person name="Stielow B."/>
            <person name="Szollosi G."/>
            <person name="Zifcakova L."/>
            <person name="Stursova M."/>
            <person name="Spatafora J.W."/>
            <person name="Tedersoo L."/>
            <person name="Vaario L.-M."/>
            <person name="Yamada A."/>
            <person name="Yan M."/>
            <person name="Wang P."/>
            <person name="Xu J."/>
            <person name="Bruns T."/>
            <person name="Baldrian P."/>
            <person name="Vilgalys R."/>
            <person name="Henrissat B."/>
            <person name="Grigoriev I.V."/>
            <person name="Hibbett D."/>
            <person name="Nagy L.G."/>
            <person name="Martin F.M."/>
        </authorList>
    </citation>
    <scope>NUCLEOTIDE SEQUENCE</scope>
    <source>
        <strain evidence="1">Prilba</strain>
    </source>
</reference>
<evidence type="ECO:0000313" key="1">
    <source>
        <dbReference type="EMBL" id="KAF8485949.1"/>
    </source>
</evidence>
<dbReference type="InterPro" id="IPR052980">
    <property type="entry name" value="Crinkler_effector"/>
</dbReference>
<keyword evidence="2" id="KW-1185">Reference proteome</keyword>
<dbReference type="Proteomes" id="UP000759537">
    <property type="component" value="Unassembled WGS sequence"/>
</dbReference>
<dbReference type="PANTHER" id="PTHR33129:SF1">
    <property type="entry name" value="ATP-BINDING PROTEIN"/>
    <property type="match status" value="1"/>
</dbReference>
<dbReference type="PANTHER" id="PTHR33129">
    <property type="entry name" value="PROTEIN KINASE DOMAIN-CONTAINING PROTEIN-RELATED"/>
    <property type="match status" value="1"/>
</dbReference>
<reference evidence="1" key="2">
    <citation type="journal article" date="2020" name="Nat. Commun.">
        <title>Large-scale genome sequencing of mycorrhizal fungi provides insights into the early evolution of symbiotic traits.</title>
        <authorList>
            <person name="Miyauchi S."/>
            <person name="Kiss E."/>
            <person name="Kuo A."/>
            <person name="Drula E."/>
            <person name="Kohler A."/>
            <person name="Sanchez-Garcia M."/>
            <person name="Morin E."/>
            <person name="Andreopoulos B."/>
            <person name="Barry K.W."/>
            <person name="Bonito G."/>
            <person name="Buee M."/>
            <person name="Carver A."/>
            <person name="Chen C."/>
            <person name="Cichocki N."/>
            <person name="Clum A."/>
            <person name="Culley D."/>
            <person name="Crous P.W."/>
            <person name="Fauchery L."/>
            <person name="Girlanda M."/>
            <person name="Hayes R.D."/>
            <person name="Keri Z."/>
            <person name="LaButti K."/>
            <person name="Lipzen A."/>
            <person name="Lombard V."/>
            <person name="Magnuson J."/>
            <person name="Maillard F."/>
            <person name="Murat C."/>
            <person name="Nolan M."/>
            <person name="Ohm R.A."/>
            <person name="Pangilinan J."/>
            <person name="Pereira M.F."/>
            <person name="Perotto S."/>
            <person name="Peter M."/>
            <person name="Pfister S."/>
            <person name="Riley R."/>
            <person name="Sitrit Y."/>
            <person name="Stielow J.B."/>
            <person name="Szollosi G."/>
            <person name="Zifcakova L."/>
            <person name="Stursova M."/>
            <person name="Spatafora J.W."/>
            <person name="Tedersoo L."/>
            <person name="Vaario L.M."/>
            <person name="Yamada A."/>
            <person name="Yan M."/>
            <person name="Wang P."/>
            <person name="Xu J."/>
            <person name="Bruns T."/>
            <person name="Baldrian P."/>
            <person name="Vilgalys R."/>
            <person name="Dunand C."/>
            <person name="Henrissat B."/>
            <person name="Grigoriev I.V."/>
            <person name="Hibbett D."/>
            <person name="Nagy L.G."/>
            <person name="Martin F.M."/>
        </authorList>
    </citation>
    <scope>NUCLEOTIDE SEQUENCE</scope>
    <source>
        <strain evidence="1">Prilba</strain>
    </source>
</reference>